<dbReference type="InterPro" id="IPR050113">
    <property type="entry name" value="Ub_conjugating_enzyme"/>
</dbReference>
<evidence type="ECO:0000313" key="11">
    <source>
        <dbReference type="Proteomes" id="UP000027195"/>
    </source>
</evidence>
<dbReference type="InterPro" id="IPR023313">
    <property type="entry name" value="UBQ-conjugating_AS"/>
</dbReference>
<keyword evidence="5 7" id="KW-0067">ATP-binding</keyword>
<feature type="compositionally biased region" description="Basic and acidic residues" evidence="8">
    <location>
        <begin position="260"/>
        <end position="270"/>
    </location>
</feature>
<dbReference type="InParanoid" id="A0A067MX33"/>
<evidence type="ECO:0000256" key="1">
    <source>
        <dbReference type="ARBA" id="ARBA00012486"/>
    </source>
</evidence>
<name>A0A067MX33_BOTB1</name>
<reference evidence="11" key="1">
    <citation type="journal article" date="2014" name="Proc. Natl. Acad. Sci. U.S.A.">
        <title>Extensive sampling of basidiomycete genomes demonstrates inadequacy of the white-rot/brown-rot paradigm for wood decay fungi.</title>
        <authorList>
            <person name="Riley R."/>
            <person name="Salamov A.A."/>
            <person name="Brown D.W."/>
            <person name="Nagy L.G."/>
            <person name="Floudas D."/>
            <person name="Held B.W."/>
            <person name="Levasseur A."/>
            <person name="Lombard V."/>
            <person name="Morin E."/>
            <person name="Otillar R."/>
            <person name="Lindquist E.A."/>
            <person name="Sun H."/>
            <person name="LaButti K.M."/>
            <person name="Schmutz J."/>
            <person name="Jabbour D."/>
            <person name="Luo H."/>
            <person name="Baker S.E."/>
            <person name="Pisabarro A.G."/>
            <person name="Walton J.D."/>
            <person name="Blanchette R.A."/>
            <person name="Henrissat B."/>
            <person name="Martin F."/>
            <person name="Cullen D."/>
            <person name="Hibbett D.S."/>
            <person name="Grigoriev I.V."/>
        </authorList>
    </citation>
    <scope>NUCLEOTIDE SEQUENCE [LARGE SCALE GENOMIC DNA]</scope>
    <source>
        <strain evidence="11">FD-172 SS1</strain>
    </source>
</reference>
<keyword evidence="2" id="KW-0808">Transferase</keyword>
<dbReference type="SMART" id="SM00212">
    <property type="entry name" value="UBCc"/>
    <property type="match status" value="1"/>
</dbReference>
<feature type="compositionally biased region" description="Pro residues" evidence="8">
    <location>
        <begin position="193"/>
        <end position="206"/>
    </location>
</feature>
<evidence type="ECO:0000256" key="2">
    <source>
        <dbReference type="ARBA" id="ARBA00022679"/>
    </source>
</evidence>
<dbReference type="PROSITE" id="PS00183">
    <property type="entry name" value="UBC_1"/>
    <property type="match status" value="1"/>
</dbReference>
<feature type="compositionally biased region" description="Polar residues" evidence="8">
    <location>
        <begin position="244"/>
        <end position="255"/>
    </location>
</feature>
<gene>
    <name evidence="10" type="ORF">BOTBODRAFT_30768</name>
</gene>
<evidence type="ECO:0000256" key="5">
    <source>
        <dbReference type="ARBA" id="ARBA00022840"/>
    </source>
</evidence>
<evidence type="ECO:0000256" key="4">
    <source>
        <dbReference type="ARBA" id="ARBA00022786"/>
    </source>
</evidence>
<dbReference type="GO" id="GO:0061631">
    <property type="term" value="F:ubiquitin conjugating enzyme activity"/>
    <property type="evidence" value="ECO:0007669"/>
    <property type="project" value="UniProtKB-EC"/>
</dbReference>
<dbReference type="SUPFAM" id="SSF54495">
    <property type="entry name" value="UBC-like"/>
    <property type="match status" value="1"/>
</dbReference>
<keyword evidence="11" id="KW-1185">Reference proteome</keyword>
<evidence type="ECO:0000256" key="6">
    <source>
        <dbReference type="PROSITE-ProRule" id="PRU10133"/>
    </source>
</evidence>
<dbReference type="EC" id="2.3.2.23" evidence="1"/>
<feature type="active site" description="Glycyl thioester intermediate" evidence="6">
    <location>
        <position position="89"/>
    </location>
</feature>
<protein>
    <recommendedName>
        <fullName evidence="1">E2 ubiquitin-conjugating enzyme</fullName>
        <ecNumber evidence="1">2.3.2.23</ecNumber>
    </recommendedName>
</protein>
<organism evidence="10 11">
    <name type="scientific">Botryobasidium botryosum (strain FD-172 SS1)</name>
    <dbReference type="NCBI Taxonomy" id="930990"/>
    <lineage>
        <taxon>Eukaryota</taxon>
        <taxon>Fungi</taxon>
        <taxon>Dikarya</taxon>
        <taxon>Basidiomycota</taxon>
        <taxon>Agaricomycotina</taxon>
        <taxon>Agaricomycetes</taxon>
        <taxon>Cantharellales</taxon>
        <taxon>Botryobasidiaceae</taxon>
        <taxon>Botryobasidium</taxon>
    </lineage>
</organism>
<dbReference type="AlphaFoldDB" id="A0A067MX33"/>
<comment type="similarity">
    <text evidence="7">Belongs to the ubiquitin-conjugating enzyme family.</text>
</comment>
<dbReference type="InterPro" id="IPR016135">
    <property type="entry name" value="UBQ-conjugating_enzyme/RWD"/>
</dbReference>
<proteinExistence type="inferred from homology"/>
<evidence type="ECO:0000256" key="3">
    <source>
        <dbReference type="ARBA" id="ARBA00022741"/>
    </source>
</evidence>
<dbReference type="STRING" id="930990.A0A067MX33"/>
<dbReference type="Pfam" id="PF00179">
    <property type="entry name" value="UQ_con"/>
    <property type="match status" value="1"/>
</dbReference>
<dbReference type="EMBL" id="KL198027">
    <property type="protein sequence ID" value="KDQ16427.1"/>
    <property type="molecule type" value="Genomic_DNA"/>
</dbReference>
<accession>A0A067MX33</accession>
<dbReference type="FunFam" id="3.10.110.10:FF:000031">
    <property type="entry name" value="Ubiquitin-conjugating enzyme E2 22"/>
    <property type="match status" value="1"/>
</dbReference>
<dbReference type="OrthoDB" id="10069349at2759"/>
<feature type="compositionally biased region" description="Low complexity" evidence="8">
    <location>
        <begin position="169"/>
        <end position="180"/>
    </location>
</feature>
<keyword evidence="4 7" id="KW-0833">Ubl conjugation pathway</keyword>
<dbReference type="HOGENOM" id="CLU_030988_5_2_1"/>
<dbReference type="GO" id="GO:0005524">
    <property type="term" value="F:ATP binding"/>
    <property type="evidence" value="ECO:0007669"/>
    <property type="project" value="UniProtKB-UniRule"/>
</dbReference>
<sequence length="292" mass="31123">MVSSAAMRRLMREINTLRTEPPEGIRISVSDEDMLDITGIIAGPVDTPYEGGYFRIKFVFTEEFPAAPPKCRFLTRIFHPNVSSTGEICVNTLKKDWKPTYGIAHILVTVKCLLIYPNPESALDEEAGKLLLENYAAYSKHAKVMTEVHAKTKAPPPEFAIPSKVPPETTASAHSSSATSVHLANSGTAVAPTPAPVPPPLAPPPSTAFSLKSPLVKPASTAPPLQPSNANTPTGITSRPAFAPTSNALQPSHSGNAPAADDRENIAVKDGKKRIGAPANAGEKRKRGLKRL</sequence>
<feature type="region of interest" description="Disordered" evidence="8">
    <location>
        <begin position="155"/>
        <end position="292"/>
    </location>
</feature>
<dbReference type="PROSITE" id="PS50127">
    <property type="entry name" value="UBC_2"/>
    <property type="match status" value="1"/>
</dbReference>
<evidence type="ECO:0000313" key="10">
    <source>
        <dbReference type="EMBL" id="KDQ16427.1"/>
    </source>
</evidence>
<evidence type="ECO:0000259" key="9">
    <source>
        <dbReference type="PROSITE" id="PS50127"/>
    </source>
</evidence>
<dbReference type="InterPro" id="IPR000608">
    <property type="entry name" value="UBC"/>
</dbReference>
<feature type="compositionally biased region" description="Polar residues" evidence="8">
    <location>
        <begin position="227"/>
        <end position="237"/>
    </location>
</feature>
<keyword evidence="3 7" id="KW-0547">Nucleotide-binding</keyword>
<dbReference type="Proteomes" id="UP000027195">
    <property type="component" value="Unassembled WGS sequence"/>
</dbReference>
<evidence type="ECO:0000256" key="8">
    <source>
        <dbReference type="SAM" id="MobiDB-lite"/>
    </source>
</evidence>
<feature type="domain" description="UBC core" evidence="9">
    <location>
        <begin position="5"/>
        <end position="151"/>
    </location>
</feature>
<dbReference type="CDD" id="cd23804">
    <property type="entry name" value="UBCc_UBE2S"/>
    <property type="match status" value="1"/>
</dbReference>
<dbReference type="Gene3D" id="3.10.110.10">
    <property type="entry name" value="Ubiquitin Conjugating Enzyme"/>
    <property type="match status" value="1"/>
</dbReference>
<dbReference type="PANTHER" id="PTHR24067">
    <property type="entry name" value="UBIQUITIN-CONJUGATING ENZYME E2"/>
    <property type="match status" value="1"/>
</dbReference>
<evidence type="ECO:0000256" key="7">
    <source>
        <dbReference type="RuleBase" id="RU362109"/>
    </source>
</evidence>